<evidence type="ECO:0000313" key="3">
    <source>
        <dbReference type="Proteomes" id="UP000515683"/>
    </source>
</evidence>
<reference evidence="2" key="1">
    <citation type="submission" date="2019-04" db="EMBL/GenBank/DDBJ databases">
        <title>Genomic and proteomic characterization of cyanophage S-SCSM1 provides new insights into understanding the viral gene diversity and phage-host interactions.</title>
        <authorList>
            <person name="Wang Q."/>
            <person name="Xu Y."/>
            <person name="Jiao N."/>
            <person name="Zhang R."/>
        </authorList>
    </citation>
    <scope>NUCLEOTIDE SEQUENCE [LARGE SCALE GENOMIC DNA]</scope>
</reference>
<dbReference type="InterPro" id="IPR036709">
    <property type="entry name" value="Autotransporte_beta_dom_sf"/>
</dbReference>
<dbReference type="InterPro" id="IPR056410">
    <property type="entry name" value="Phage_OMP"/>
</dbReference>
<dbReference type="Pfam" id="PF24653">
    <property type="entry name" value="Phage_OMP"/>
    <property type="match status" value="1"/>
</dbReference>
<name>A0A6M2ZHQ3_9CAUD</name>
<dbReference type="NCBIfam" id="TIGR01414">
    <property type="entry name" value="autotrans_barl"/>
    <property type="match status" value="1"/>
</dbReference>
<dbReference type="EMBL" id="MK867354">
    <property type="protein sequence ID" value="QFG06402.1"/>
    <property type="molecule type" value="Genomic_DNA"/>
</dbReference>
<sequence length="123" mass="12195">MIKSVFAATAALSMSAGAALAGPYVNVETNAGWTGSDYNGAATDLHVGYEGAIGETGASFYVQGGPAILTPDGGDTETVFTGKAGVGAPITDQLGLYGEVSFATAPNDGDTGYGGKLGVKYSF</sequence>
<feature type="domain" description="Cyanophage outer membrane protein-like beta-barrel" evidence="1">
    <location>
        <begin position="1"/>
        <end position="123"/>
    </location>
</feature>
<dbReference type="Gene3D" id="2.40.128.130">
    <property type="entry name" value="Autotransporter beta-domain"/>
    <property type="match status" value="1"/>
</dbReference>
<proteinExistence type="predicted"/>
<evidence type="ECO:0000259" key="1">
    <source>
        <dbReference type="Pfam" id="PF24653"/>
    </source>
</evidence>
<evidence type="ECO:0000313" key="2">
    <source>
        <dbReference type="EMBL" id="QFG06402.1"/>
    </source>
</evidence>
<dbReference type="GO" id="GO:0019867">
    <property type="term" value="C:outer membrane"/>
    <property type="evidence" value="ECO:0007669"/>
    <property type="project" value="InterPro"/>
</dbReference>
<protein>
    <submittedName>
        <fullName evidence="2">Outer membrane autotransporter barrel</fullName>
    </submittedName>
</protein>
<keyword evidence="3" id="KW-1185">Reference proteome</keyword>
<dbReference type="SUPFAM" id="SSF56925">
    <property type="entry name" value="OMPA-like"/>
    <property type="match status" value="1"/>
</dbReference>
<organism evidence="2 3">
    <name type="scientific">Synechococcus phage S-SCSM1</name>
    <dbReference type="NCBI Taxonomy" id="2588487"/>
    <lineage>
        <taxon>Viruses</taxon>
        <taxon>Duplodnaviria</taxon>
        <taxon>Heunggongvirae</taxon>
        <taxon>Uroviricota</taxon>
        <taxon>Caudoviricetes</taxon>
        <taxon>Pantevenvirales</taxon>
        <taxon>Kyanoviridae</taxon>
        <taxon>Zhoulongquanvirus</taxon>
        <taxon>Zhoulongquanvirus esscess</taxon>
    </lineage>
</organism>
<dbReference type="InterPro" id="IPR006315">
    <property type="entry name" value="OM_autotransptr_brl_dom"/>
</dbReference>
<gene>
    <name evidence="2" type="ORF">SSCSM1_143</name>
</gene>
<dbReference type="InterPro" id="IPR011250">
    <property type="entry name" value="OMP/PagP_B-barrel"/>
</dbReference>
<accession>A0A6M2ZHQ3</accession>
<dbReference type="Proteomes" id="UP000515683">
    <property type="component" value="Segment"/>
</dbReference>